<evidence type="ECO:0000256" key="9">
    <source>
        <dbReference type="ARBA" id="ARBA00031631"/>
    </source>
</evidence>
<organism evidence="12 13">
    <name type="scientific">Nocardia aurantiaca</name>
    <dbReference type="NCBI Taxonomy" id="2675850"/>
    <lineage>
        <taxon>Bacteria</taxon>
        <taxon>Bacillati</taxon>
        <taxon>Actinomycetota</taxon>
        <taxon>Actinomycetes</taxon>
        <taxon>Mycobacteriales</taxon>
        <taxon>Nocardiaceae</taxon>
        <taxon>Nocardia</taxon>
    </lineage>
</organism>
<dbReference type="InterPro" id="IPR000573">
    <property type="entry name" value="AconitaseA/IPMdHydase_ssu_swvl"/>
</dbReference>
<evidence type="ECO:0000256" key="10">
    <source>
        <dbReference type="ARBA" id="ARBA00033368"/>
    </source>
</evidence>
<feature type="domain" description="Aconitase A/isopropylmalate dehydratase small subunit swivel" evidence="11">
    <location>
        <begin position="55"/>
        <end position="107"/>
    </location>
</feature>
<evidence type="ECO:0000313" key="13">
    <source>
        <dbReference type="Proteomes" id="UP000432464"/>
    </source>
</evidence>
<keyword evidence="7" id="KW-0456">Lyase</keyword>
<evidence type="ECO:0000256" key="8">
    <source>
        <dbReference type="ARBA" id="ARBA00023304"/>
    </source>
</evidence>
<comment type="caution">
    <text evidence="12">The sequence shown here is derived from an EMBL/GenBank/DDBJ whole genome shotgun (WGS) entry which is preliminary data.</text>
</comment>
<dbReference type="PANTHER" id="PTHR43345:SF9">
    <property type="entry name" value="3-ISOPROPYLMALATE DEHYDRATASE SMALL SUBUNIT"/>
    <property type="match status" value="1"/>
</dbReference>
<dbReference type="InterPro" id="IPR015928">
    <property type="entry name" value="Aconitase/3IPM_dehydase_swvl"/>
</dbReference>
<keyword evidence="6" id="KW-0028">Amino-acid biosynthesis</keyword>
<evidence type="ECO:0000256" key="5">
    <source>
        <dbReference type="ARBA" id="ARBA00022430"/>
    </source>
</evidence>
<dbReference type="Proteomes" id="UP000432464">
    <property type="component" value="Unassembled WGS sequence"/>
</dbReference>
<dbReference type="AlphaFoldDB" id="A0A6I3L7X0"/>
<dbReference type="InterPro" id="IPR011827">
    <property type="entry name" value="LeuD_type2/HacB/DmdB"/>
</dbReference>
<reference evidence="12 13" key="1">
    <citation type="submission" date="2019-11" db="EMBL/GenBank/DDBJ databases">
        <title>Nocardia sp. nov. CT2-14 isolated from soil.</title>
        <authorList>
            <person name="Kanchanasin P."/>
            <person name="Tanasupawat S."/>
            <person name="Yuki M."/>
            <person name="Kudo T."/>
        </authorList>
    </citation>
    <scope>NUCLEOTIDE SEQUENCE [LARGE SCALE GENOMIC DNA]</scope>
    <source>
        <strain evidence="12 13">CT2-14</strain>
    </source>
</reference>
<dbReference type="Gene3D" id="3.20.19.10">
    <property type="entry name" value="Aconitase, domain 4"/>
    <property type="match status" value="1"/>
</dbReference>
<evidence type="ECO:0000256" key="6">
    <source>
        <dbReference type="ARBA" id="ARBA00022605"/>
    </source>
</evidence>
<dbReference type="InterPro" id="IPR050075">
    <property type="entry name" value="LeuD"/>
</dbReference>
<evidence type="ECO:0000259" key="11">
    <source>
        <dbReference type="Pfam" id="PF00694"/>
    </source>
</evidence>
<dbReference type="NCBIfam" id="TIGR02087">
    <property type="entry name" value="LEUD_arch"/>
    <property type="match status" value="1"/>
</dbReference>
<accession>A0A6I3L7X0</accession>
<protein>
    <recommendedName>
        <fullName evidence="4">3-isopropylmalate dehydratase small subunit</fullName>
        <ecNumber evidence="3">4.2.1.33</ecNumber>
    </recommendedName>
    <alternativeName>
        <fullName evidence="9">Alpha-IPM isomerase</fullName>
    </alternativeName>
    <alternativeName>
        <fullName evidence="10">Isopropylmalate isomerase</fullName>
    </alternativeName>
</protein>
<gene>
    <name evidence="12" type="ORF">GLP40_29190</name>
</gene>
<dbReference type="RefSeq" id="WP_154791228.1">
    <property type="nucleotide sequence ID" value="NZ_WMBB01000016.1"/>
</dbReference>
<evidence type="ECO:0000256" key="1">
    <source>
        <dbReference type="ARBA" id="ARBA00000491"/>
    </source>
</evidence>
<keyword evidence="8" id="KW-0100">Branched-chain amino acid biosynthesis</keyword>
<dbReference type="GO" id="GO:0009098">
    <property type="term" value="P:L-leucine biosynthetic process"/>
    <property type="evidence" value="ECO:0007669"/>
    <property type="project" value="UniProtKB-KW"/>
</dbReference>
<name>A0A6I3L7X0_9NOCA</name>
<dbReference type="PANTHER" id="PTHR43345">
    <property type="entry name" value="3-ISOPROPYLMALATE DEHYDRATASE SMALL SUBUNIT 2-RELATED-RELATED"/>
    <property type="match status" value="1"/>
</dbReference>
<sequence>MTTNLSNVTGRAWIFGDAVDTDDMYPGFALKLPFDQAARHMFNASRPDWPTQVRSGDIVVGGRNFGIGSSRPVAMLFKELGIAAVVAEQFNSLFYRNCINYGLPVLTVPHATSMITEGNVITLDFENGIVENTTAGSRHKVDPLPGLLLDVLRAGGLFAQLEQSSLLRPARTPH</sequence>
<evidence type="ECO:0000256" key="3">
    <source>
        <dbReference type="ARBA" id="ARBA00011998"/>
    </source>
</evidence>
<dbReference type="Pfam" id="PF00694">
    <property type="entry name" value="Aconitase_C"/>
    <property type="match status" value="1"/>
</dbReference>
<evidence type="ECO:0000313" key="12">
    <source>
        <dbReference type="EMBL" id="MTE16814.1"/>
    </source>
</evidence>
<evidence type="ECO:0000256" key="2">
    <source>
        <dbReference type="ARBA" id="ARBA00004729"/>
    </source>
</evidence>
<keyword evidence="13" id="KW-1185">Reference proteome</keyword>
<keyword evidence="5" id="KW-0432">Leucine biosynthesis</keyword>
<dbReference type="SUPFAM" id="SSF52016">
    <property type="entry name" value="LeuD/IlvD-like"/>
    <property type="match status" value="1"/>
</dbReference>
<evidence type="ECO:0000256" key="7">
    <source>
        <dbReference type="ARBA" id="ARBA00023239"/>
    </source>
</evidence>
<dbReference type="EMBL" id="WMBB01000016">
    <property type="protein sequence ID" value="MTE16814.1"/>
    <property type="molecule type" value="Genomic_DNA"/>
</dbReference>
<dbReference type="GO" id="GO:0003861">
    <property type="term" value="F:3-isopropylmalate dehydratase activity"/>
    <property type="evidence" value="ECO:0007669"/>
    <property type="project" value="UniProtKB-EC"/>
</dbReference>
<proteinExistence type="predicted"/>
<evidence type="ECO:0000256" key="4">
    <source>
        <dbReference type="ARBA" id="ARBA00017233"/>
    </source>
</evidence>
<comment type="catalytic activity">
    <reaction evidence="1">
        <text>(2R,3S)-3-isopropylmalate = (2S)-2-isopropylmalate</text>
        <dbReference type="Rhea" id="RHEA:32287"/>
        <dbReference type="ChEBI" id="CHEBI:1178"/>
        <dbReference type="ChEBI" id="CHEBI:35121"/>
        <dbReference type="EC" id="4.2.1.33"/>
    </reaction>
</comment>
<dbReference type="EC" id="4.2.1.33" evidence="3"/>
<comment type="pathway">
    <text evidence="2">Amino-acid biosynthesis; L-leucine biosynthesis; L-leucine from 3-methyl-2-oxobutanoate: step 2/4.</text>
</comment>